<reference evidence="2" key="2">
    <citation type="submission" date="2021-03" db="UniProtKB">
        <authorList>
            <consortium name="EnsemblPlants"/>
        </authorList>
    </citation>
    <scope>IDENTIFICATION</scope>
</reference>
<dbReference type="Gramene" id="AUR62011300-RA">
    <property type="protein sequence ID" value="AUR62011300-RA:cds"/>
    <property type="gene ID" value="AUR62011300"/>
</dbReference>
<organism evidence="2 3">
    <name type="scientific">Chenopodium quinoa</name>
    <name type="common">Quinoa</name>
    <dbReference type="NCBI Taxonomy" id="63459"/>
    <lineage>
        <taxon>Eukaryota</taxon>
        <taxon>Viridiplantae</taxon>
        <taxon>Streptophyta</taxon>
        <taxon>Embryophyta</taxon>
        <taxon>Tracheophyta</taxon>
        <taxon>Spermatophyta</taxon>
        <taxon>Magnoliopsida</taxon>
        <taxon>eudicotyledons</taxon>
        <taxon>Gunneridae</taxon>
        <taxon>Pentapetalae</taxon>
        <taxon>Caryophyllales</taxon>
        <taxon>Chenopodiaceae</taxon>
        <taxon>Chenopodioideae</taxon>
        <taxon>Atripliceae</taxon>
        <taxon>Chenopodium</taxon>
    </lineage>
</organism>
<feature type="compositionally biased region" description="Polar residues" evidence="1">
    <location>
        <begin position="15"/>
        <end position="48"/>
    </location>
</feature>
<gene>
    <name evidence="2" type="primary">LOC110698444</name>
</gene>
<feature type="region of interest" description="Disordered" evidence="1">
    <location>
        <begin position="362"/>
        <end position="514"/>
    </location>
</feature>
<accession>A0A803LDP4</accession>
<evidence type="ECO:0000256" key="1">
    <source>
        <dbReference type="SAM" id="MobiDB-lite"/>
    </source>
</evidence>
<dbReference type="GeneID" id="110698444"/>
<feature type="compositionally biased region" description="Basic and acidic residues" evidence="1">
    <location>
        <begin position="488"/>
        <end position="502"/>
    </location>
</feature>
<evidence type="ECO:0000313" key="2">
    <source>
        <dbReference type="EnsemblPlants" id="AUR62011300-RA:cds"/>
    </source>
</evidence>
<keyword evidence="3" id="KW-1185">Reference proteome</keyword>
<dbReference type="GO" id="GO:0010099">
    <property type="term" value="P:regulation of photomorphogenesis"/>
    <property type="evidence" value="ECO:0007669"/>
    <property type="project" value="InterPro"/>
</dbReference>
<dbReference type="AlphaFoldDB" id="A0A803LDP4"/>
<dbReference type="OMA" id="ENNICHE"/>
<dbReference type="PANTHER" id="PTHR36062">
    <property type="entry name" value="OS01G0687300 PROTEIN"/>
    <property type="match status" value="1"/>
</dbReference>
<dbReference type="Proteomes" id="UP000596660">
    <property type="component" value="Unplaced"/>
</dbReference>
<dbReference type="PANTHER" id="PTHR36062:SF1">
    <property type="entry name" value="OS01G0687300 PROTEIN"/>
    <property type="match status" value="1"/>
</dbReference>
<feature type="region of interest" description="Disordered" evidence="1">
    <location>
        <begin position="1"/>
        <end position="89"/>
    </location>
</feature>
<sequence>MSDNAARLSHDEDATSMTSSRAHQPSWMSRWMKNSSKPRSTADSSSFLRYNKGHVDTRGSLMQSGLKTEDSLQSGKGVSKSPEEIKTGGCANEDLTKKLGNFKNKLSNLSFPSLTLGQYKENASTVGTEVDHEFGHKSMALTLAVGKEDTSRDFNLRNSKQQAMSNLFQEQKGKSVSRSFNNNKSDASKPVVVFERHFSNDNFTCFSQDRCKYQKSSSVLFHEKKMGNDLCHDSGLSDGVRLQHGCPSGKKNFQSFFLKQQSQNGGQPLDSVPCSFRNVETMRICTMVDSVENSPGDPPKISQRAHHILFTKETCVNMSKGHQVMVEPTSAHQEDKTFGGPFSMFTNVAPRSRGVKIQLLWSSTDDSEEKENTANPSICKTGSRNEASAETNGMQVEAPKNRHILLGMEPSPSTKDDTMAESCPPTACDSSTEKTRSKRLITEIPDINEEAEEQPGLQPAVSSTDGKDPSTSRVRSLNAKQLFSSHEQTSRSESNTRQERSLGPDPGNRWIKRLKVSSSDSLGVGTKSSDVGEGSSHEKFNTFFNRITKYNRESFDAKLRKNHGKAQMEIDQIVESTRNGGSSSLVATNKNRSMPGCSWIQRWCQNSTAPPPSNPEPLVICEPHRLKIGQDELAKKQFPSIAAMALMGKAMNGIRSCEFKKRGSIVVWNTKEY</sequence>
<feature type="compositionally biased region" description="Polar residues" evidence="1">
    <location>
        <begin position="373"/>
        <end position="394"/>
    </location>
</feature>
<reference evidence="2" key="1">
    <citation type="journal article" date="2017" name="Nature">
        <title>The genome of Chenopodium quinoa.</title>
        <authorList>
            <person name="Jarvis D.E."/>
            <person name="Ho Y.S."/>
            <person name="Lightfoot D.J."/>
            <person name="Schmoeckel S.M."/>
            <person name="Li B."/>
            <person name="Borm T.J.A."/>
            <person name="Ohyanagi H."/>
            <person name="Mineta K."/>
            <person name="Michell C.T."/>
            <person name="Saber N."/>
            <person name="Kharbatia N.M."/>
            <person name="Rupper R.R."/>
            <person name="Sharp A.R."/>
            <person name="Dally N."/>
            <person name="Boughton B.A."/>
            <person name="Woo Y.H."/>
            <person name="Gao G."/>
            <person name="Schijlen E.G.W.M."/>
            <person name="Guo X."/>
            <person name="Momin A.A."/>
            <person name="Negrao S."/>
            <person name="Al-Babili S."/>
            <person name="Gehring C."/>
            <person name="Roessner U."/>
            <person name="Jung C."/>
            <person name="Murphy K."/>
            <person name="Arold S.T."/>
            <person name="Gojobori T."/>
            <person name="van der Linden C.G."/>
            <person name="van Loo E.N."/>
            <person name="Jellen E.N."/>
            <person name="Maughan P.J."/>
            <person name="Tester M."/>
        </authorList>
    </citation>
    <scope>NUCLEOTIDE SEQUENCE [LARGE SCALE GENOMIC DNA]</scope>
    <source>
        <strain evidence="2">cv. PI 614886</strain>
    </source>
</reference>
<dbReference type="RefSeq" id="XP_021731561.1">
    <property type="nucleotide sequence ID" value="XM_021875869.1"/>
</dbReference>
<dbReference type="OrthoDB" id="649277at2759"/>
<feature type="compositionally biased region" description="Polar residues" evidence="1">
    <location>
        <begin position="60"/>
        <end position="76"/>
    </location>
</feature>
<name>A0A803LDP4_CHEQI</name>
<evidence type="ECO:0000313" key="3">
    <source>
        <dbReference type="Proteomes" id="UP000596660"/>
    </source>
</evidence>
<protein>
    <recommendedName>
        <fullName evidence="4">F-box family protein</fullName>
    </recommendedName>
</protein>
<dbReference type="EnsemblPlants" id="AUR62011300-RA">
    <property type="protein sequence ID" value="AUR62011300-RA:cds"/>
    <property type="gene ID" value="AUR62011300"/>
</dbReference>
<proteinExistence type="predicted"/>
<dbReference type="InterPro" id="IPR037476">
    <property type="entry name" value="PCH1"/>
</dbReference>
<feature type="compositionally biased region" description="Polar residues" evidence="1">
    <location>
        <begin position="471"/>
        <end position="487"/>
    </location>
</feature>
<evidence type="ECO:0008006" key="4">
    <source>
        <dbReference type="Google" id="ProtNLM"/>
    </source>
</evidence>
<dbReference type="KEGG" id="cqi:110698444"/>